<dbReference type="InterPro" id="IPR023179">
    <property type="entry name" value="GTP-bd_ortho_bundle_sf"/>
</dbReference>
<feature type="region of interest" description="Disordered" evidence="3">
    <location>
        <begin position="432"/>
        <end position="498"/>
    </location>
</feature>
<dbReference type="GO" id="GO:0005525">
    <property type="term" value="F:GTP binding"/>
    <property type="evidence" value="ECO:0007669"/>
    <property type="project" value="UniProtKB-KW"/>
</dbReference>
<organism evidence="5 6">
    <name type="scientific">Apiotrichum porosum</name>
    <dbReference type="NCBI Taxonomy" id="105984"/>
    <lineage>
        <taxon>Eukaryota</taxon>
        <taxon>Fungi</taxon>
        <taxon>Dikarya</taxon>
        <taxon>Basidiomycota</taxon>
        <taxon>Agaricomycotina</taxon>
        <taxon>Tremellomycetes</taxon>
        <taxon>Trichosporonales</taxon>
        <taxon>Trichosporonaceae</taxon>
        <taxon>Apiotrichum</taxon>
    </lineage>
</organism>
<reference evidence="5 6" key="1">
    <citation type="submission" date="2018-11" db="EMBL/GenBank/DDBJ databases">
        <title>Genome sequence of Apiotrichum porosum DSM 27194.</title>
        <authorList>
            <person name="Aliyu H."/>
            <person name="Gorte O."/>
            <person name="Ochsenreither K."/>
        </authorList>
    </citation>
    <scope>NUCLEOTIDE SEQUENCE [LARGE SCALE GENOMIC DNA]</scope>
    <source>
        <strain evidence="5 6">DSM 27194</strain>
    </source>
</reference>
<proteinExistence type="predicted"/>
<evidence type="ECO:0000256" key="3">
    <source>
        <dbReference type="SAM" id="MobiDB-lite"/>
    </source>
</evidence>
<feature type="domain" description="G" evidence="4">
    <location>
        <begin position="143"/>
        <end position="222"/>
    </location>
</feature>
<dbReference type="Proteomes" id="UP000279236">
    <property type="component" value="Unassembled WGS sequence"/>
</dbReference>
<keyword evidence="2" id="KW-0342">GTP-binding</keyword>
<dbReference type="STRING" id="105984.A0A427XQ41"/>
<protein>
    <submittedName>
        <fullName evidence="5">Putative mitochondrial GTPase</fullName>
    </submittedName>
</protein>
<dbReference type="Gene3D" id="3.40.50.300">
    <property type="entry name" value="P-loop containing nucleotide triphosphate hydrolases"/>
    <property type="match status" value="1"/>
</dbReference>
<evidence type="ECO:0000313" key="5">
    <source>
        <dbReference type="EMBL" id="RSH80930.1"/>
    </source>
</evidence>
<comment type="caution">
    <text evidence="5">The sequence shown here is derived from an EMBL/GenBank/DDBJ whole genome shotgun (WGS) entry which is preliminary data.</text>
</comment>
<dbReference type="GeneID" id="39592902"/>
<gene>
    <name evidence="5" type="primary">MTG1</name>
    <name evidence="5" type="ORF">EHS24_008359</name>
</gene>
<evidence type="ECO:0000259" key="4">
    <source>
        <dbReference type="Pfam" id="PF01926"/>
    </source>
</evidence>
<dbReference type="RefSeq" id="XP_028475649.1">
    <property type="nucleotide sequence ID" value="XM_028623675.1"/>
</dbReference>
<evidence type="ECO:0000313" key="6">
    <source>
        <dbReference type="Proteomes" id="UP000279236"/>
    </source>
</evidence>
<dbReference type="Pfam" id="PF01926">
    <property type="entry name" value="MMR_HSR1"/>
    <property type="match status" value="1"/>
</dbReference>
<evidence type="ECO:0000256" key="1">
    <source>
        <dbReference type="ARBA" id="ARBA00022741"/>
    </source>
</evidence>
<dbReference type="GO" id="GO:0003924">
    <property type="term" value="F:GTPase activity"/>
    <property type="evidence" value="ECO:0007669"/>
    <property type="project" value="TreeGrafter"/>
</dbReference>
<evidence type="ECO:0000256" key="2">
    <source>
        <dbReference type="ARBA" id="ARBA00023134"/>
    </source>
</evidence>
<dbReference type="PANTHER" id="PTHR45782">
    <property type="entry name" value="MITOCHONDRIAL RIBOSOME-ASSOCIATED GTPASE 1"/>
    <property type="match status" value="1"/>
</dbReference>
<dbReference type="GO" id="GO:0005739">
    <property type="term" value="C:mitochondrion"/>
    <property type="evidence" value="ECO:0007669"/>
    <property type="project" value="TreeGrafter"/>
</dbReference>
<dbReference type="InterPro" id="IPR006073">
    <property type="entry name" value="GTP-bd"/>
</dbReference>
<dbReference type="AlphaFoldDB" id="A0A427XQ41"/>
<dbReference type="Gene3D" id="1.10.1580.10">
    <property type="match status" value="1"/>
</dbReference>
<accession>A0A427XQ41</accession>
<dbReference type="GO" id="GO:0032543">
    <property type="term" value="P:mitochondrial translation"/>
    <property type="evidence" value="ECO:0007669"/>
    <property type="project" value="TreeGrafter"/>
</dbReference>
<dbReference type="OrthoDB" id="269151at2759"/>
<keyword evidence="1" id="KW-0547">Nucleotide-binding</keyword>
<sequence length="498" mass="53904">MALVRTAFPFPARTPSWFAGHMARSLRELPGLLDEVDMVVEARDARLPLTSVNPAFDSMLERVWGHSGVGLDRKGMSKRKLVVYTKRDLAEQRYEAPLKKAFMNQTGQRVLFADSRVDADVKQVLRVAATMAREAGETLTELKVLVVGMPNVGKSSLLNGLRRVGVRKGKAFTTGAMPGVTRRLTGTVKIYDDPKIYVFDTPGVMMPFLGHSEAGSERGLKLAITAGIKDGLFEPDAIADYLLYKLNLRLATEATLAEGDKARHECYTSHLPFKGAFERTDDLSVFLDELALRLGAILKGGERNTEASMAFFLKQFREGKLGRWTLDDLDGVESAFISSITPDQPAPGARIELLDHNGLPITVSDMGAVGSTSEAAFAEATAATNAAAAKAAEDDDDFLAADIPMPPTLPETLQDRVSLTVARFLEQAAEERAAADAGRNKSATQVRKAQREALSQVRDTKRKAKYESGGSFGGKSSSGRPSGKAKGRPSGRGRSGKR</sequence>
<dbReference type="PANTHER" id="PTHR45782:SF4">
    <property type="entry name" value="MITOCHONDRIAL RIBOSOME-ASSOCIATED GTPASE 1"/>
    <property type="match status" value="1"/>
</dbReference>
<dbReference type="EMBL" id="RSCE01000007">
    <property type="protein sequence ID" value="RSH80930.1"/>
    <property type="molecule type" value="Genomic_DNA"/>
</dbReference>
<feature type="compositionally biased region" description="Basic residues" evidence="3">
    <location>
        <begin position="483"/>
        <end position="498"/>
    </location>
</feature>
<dbReference type="InterPro" id="IPR027417">
    <property type="entry name" value="P-loop_NTPase"/>
</dbReference>
<dbReference type="SUPFAM" id="SSF52540">
    <property type="entry name" value="P-loop containing nucleoside triphosphate hydrolases"/>
    <property type="match status" value="1"/>
</dbReference>
<keyword evidence="6" id="KW-1185">Reference proteome</keyword>
<dbReference type="CDD" id="cd01856">
    <property type="entry name" value="YlqF"/>
    <property type="match status" value="1"/>
</dbReference>
<name>A0A427XQ41_9TREE</name>